<dbReference type="FunFam" id="3.40.50.720:FF:000084">
    <property type="entry name" value="Short-chain dehydrogenase reductase"/>
    <property type="match status" value="1"/>
</dbReference>
<organism evidence="5 6">
    <name type="scientific">Aspergillus fumigatiaffinis</name>
    <dbReference type="NCBI Taxonomy" id="340414"/>
    <lineage>
        <taxon>Eukaryota</taxon>
        <taxon>Fungi</taxon>
        <taxon>Dikarya</taxon>
        <taxon>Ascomycota</taxon>
        <taxon>Pezizomycotina</taxon>
        <taxon>Eurotiomycetes</taxon>
        <taxon>Eurotiomycetidae</taxon>
        <taxon>Eurotiales</taxon>
        <taxon>Aspergillaceae</taxon>
        <taxon>Aspergillus</taxon>
        <taxon>Aspergillus subgen. Fumigati</taxon>
    </lineage>
</organism>
<sequence length="598" mass="66376">MSLTGKVALVTGGSKGIGKAAALRLAQEGASIAVGYYSDAAGAQEIVDKIGSDRAIAIKLHAGKVPEITSFVEQAFEKFGKIDLVVAAAGMMTPNTVESNTEEQFDELFALNIKGPMFLVQKAVPHMAPGSHVILFSSTLTAASTVMPHYLNYVSSKGAVEQMTRVLSKDLGRKGIAVNCIAPGPTHSELFDRMQTEQSLNFLRNANPNGRIAEPEDIAGSIVFLCSNDSRNLTIDIDMQHEMNMPEISQTEIRPCHGASVPDVVAVGEEQEPLAKWKEQSGINPENQIRLVKLAHMRYQHPDLDAITVFLQDFGMKVVKKTDDEVWYRGYGTDPYVYYARKGPKAFLGGTFEVESYRDLERAANLPTGSAIQELKYAPGGGFMVTVKDPEGFPIKLIYGQTPAAPDEYPSKLIVNYELDKPRVRHFQRFVPGPAAVHKLGHFGLCVQNFQEMVTFYTTTFNLVPSDFFYVEHDGKKKNVALFAHIDRGADYVDHHSFFMSMNPISHVHHCSFEVHDFDTQNLGHQWLAKKGYKPVWGVGRHILGSQLFDYWWDTTGYMIEHYADGDLVNEETPIGYGPAGDESFAVWGPEVPKWFLE</sequence>
<dbReference type="Proteomes" id="UP000653565">
    <property type="component" value="Unassembled WGS sequence"/>
</dbReference>
<dbReference type="FunFam" id="3.10.180.10:FF:000039">
    <property type="entry name" value="Trihydroxytoluene oxygenase (AFU_orthologue AFUA_8G02470)"/>
    <property type="match status" value="1"/>
</dbReference>
<dbReference type="InterPro" id="IPR037523">
    <property type="entry name" value="VOC_core"/>
</dbReference>
<evidence type="ECO:0000313" key="6">
    <source>
        <dbReference type="Proteomes" id="UP000653565"/>
    </source>
</evidence>
<dbReference type="InterPro" id="IPR004360">
    <property type="entry name" value="Glyas_Fos-R_dOase_dom"/>
</dbReference>
<dbReference type="SUPFAM" id="SSF54593">
    <property type="entry name" value="Glyoxalase/Bleomycin resistance protein/Dihydroxybiphenyl dioxygenase"/>
    <property type="match status" value="1"/>
</dbReference>
<dbReference type="Gene3D" id="3.40.50.720">
    <property type="entry name" value="NAD(P)-binding Rossmann-like Domain"/>
    <property type="match status" value="1"/>
</dbReference>
<dbReference type="PROSITE" id="PS00061">
    <property type="entry name" value="ADH_SHORT"/>
    <property type="match status" value="1"/>
</dbReference>
<gene>
    <name evidence="5" type="ORF">CNMCM6805_004255</name>
</gene>
<dbReference type="InterPro" id="IPR020904">
    <property type="entry name" value="Sc_DH/Rdtase_CS"/>
</dbReference>
<name>A0A8H4H3R2_9EURO</name>
<dbReference type="InterPro" id="IPR036291">
    <property type="entry name" value="NAD(P)-bd_dom_sf"/>
</dbReference>
<dbReference type="Pfam" id="PF00903">
    <property type="entry name" value="Glyoxalase"/>
    <property type="match status" value="1"/>
</dbReference>
<evidence type="ECO:0000259" key="4">
    <source>
        <dbReference type="PROSITE" id="PS51819"/>
    </source>
</evidence>
<dbReference type="FunFam" id="3.10.180.10:FF:000034">
    <property type="entry name" value="Glyoxalase/Bleomycin resistance protein/Dihydroxybiphenyl dioxygenase"/>
    <property type="match status" value="1"/>
</dbReference>
<evidence type="ECO:0000256" key="2">
    <source>
        <dbReference type="ARBA" id="ARBA00022857"/>
    </source>
</evidence>
<dbReference type="GO" id="GO:0016614">
    <property type="term" value="F:oxidoreductase activity, acting on CH-OH group of donors"/>
    <property type="evidence" value="ECO:0007669"/>
    <property type="project" value="UniProtKB-ARBA"/>
</dbReference>
<dbReference type="OrthoDB" id="47007at2759"/>
<dbReference type="InterPro" id="IPR002347">
    <property type="entry name" value="SDR_fam"/>
</dbReference>
<dbReference type="InterPro" id="IPR029068">
    <property type="entry name" value="Glyas_Bleomycin-R_OHBP_Dase"/>
</dbReference>
<protein>
    <recommendedName>
        <fullName evidence="4">VOC domain-containing protein</fullName>
    </recommendedName>
</protein>
<dbReference type="CDD" id="cd07267">
    <property type="entry name" value="THT_Oxygenase_N"/>
    <property type="match status" value="1"/>
</dbReference>
<dbReference type="PROSITE" id="PS51819">
    <property type="entry name" value="VOC"/>
    <property type="match status" value="2"/>
</dbReference>
<proteinExistence type="inferred from homology"/>
<evidence type="ECO:0000256" key="1">
    <source>
        <dbReference type="ARBA" id="ARBA00006484"/>
    </source>
</evidence>
<reference evidence="5" key="2">
    <citation type="submission" date="2020-04" db="EMBL/GenBank/DDBJ databases">
        <authorList>
            <person name="Santos R.A.C."/>
            <person name="Steenwyk J.L."/>
            <person name="Rivero-Menendez O."/>
            <person name="Mead M.E."/>
            <person name="Silva L.P."/>
            <person name="Bastos R.W."/>
            <person name="Alastruey-Izquierdo A."/>
            <person name="Goldman G.H."/>
            <person name="Rokas A."/>
        </authorList>
    </citation>
    <scope>NUCLEOTIDE SEQUENCE</scope>
    <source>
        <strain evidence="5">CNM-CM6805</strain>
    </source>
</reference>
<accession>A0A8H4H3R2</accession>
<keyword evidence="3" id="KW-0560">Oxidoreductase</keyword>
<dbReference type="PRINTS" id="PR00081">
    <property type="entry name" value="GDHRDH"/>
</dbReference>
<dbReference type="Gene3D" id="3.10.180.10">
    <property type="entry name" value="2,3-Dihydroxybiphenyl 1,2-Dioxygenase, domain 1"/>
    <property type="match status" value="2"/>
</dbReference>
<dbReference type="Pfam" id="PF13561">
    <property type="entry name" value="adh_short_C2"/>
    <property type="match status" value="1"/>
</dbReference>
<dbReference type="PANTHER" id="PTHR48107">
    <property type="entry name" value="NADPH-DEPENDENT ALDEHYDE REDUCTASE-LIKE PROTEIN, CHLOROPLASTIC-RELATED"/>
    <property type="match status" value="1"/>
</dbReference>
<dbReference type="PANTHER" id="PTHR48107:SF7">
    <property type="entry name" value="RE15974P"/>
    <property type="match status" value="1"/>
</dbReference>
<keyword evidence="6" id="KW-1185">Reference proteome</keyword>
<dbReference type="AlphaFoldDB" id="A0A8H4H3R2"/>
<dbReference type="EMBL" id="JAAAPX010000022">
    <property type="protein sequence ID" value="KAF4241095.1"/>
    <property type="molecule type" value="Genomic_DNA"/>
</dbReference>
<reference evidence="5" key="1">
    <citation type="journal article" date="2020" name="bioRxiv">
        <title>Genomic and phenotypic heterogeneity of clinical isolates of the human pathogens Aspergillus fumigatus, Aspergillus lentulus and Aspergillus fumigatiaffinis.</title>
        <authorList>
            <person name="dos Santos R.A.C."/>
            <person name="Steenwyk J.L."/>
            <person name="Rivero-Menendez O."/>
            <person name="Mead M.E."/>
            <person name="Silva L.P."/>
            <person name="Bastos R.W."/>
            <person name="Alastruey-Izquierdo A."/>
            <person name="Goldman G.H."/>
            <person name="Rokas A."/>
        </authorList>
    </citation>
    <scope>NUCLEOTIDE SEQUENCE</scope>
    <source>
        <strain evidence="5">CNM-CM6805</strain>
    </source>
</reference>
<dbReference type="GO" id="GO:0044550">
    <property type="term" value="P:secondary metabolite biosynthetic process"/>
    <property type="evidence" value="ECO:0007669"/>
    <property type="project" value="UniProtKB-ARBA"/>
</dbReference>
<dbReference type="CDD" id="cd07257">
    <property type="entry name" value="THT_oxygenase_C"/>
    <property type="match status" value="1"/>
</dbReference>
<evidence type="ECO:0000313" key="5">
    <source>
        <dbReference type="EMBL" id="KAF4241095.1"/>
    </source>
</evidence>
<feature type="domain" description="VOC" evidence="4">
    <location>
        <begin position="293"/>
        <end position="400"/>
    </location>
</feature>
<comment type="caution">
    <text evidence="5">The sequence shown here is derived from an EMBL/GenBank/DDBJ whole genome shotgun (WGS) entry which is preliminary data.</text>
</comment>
<feature type="domain" description="VOC" evidence="4">
    <location>
        <begin position="439"/>
        <end position="565"/>
    </location>
</feature>
<comment type="similarity">
    <text evidence="1">Belongs to the short-chain dehydrogenases/reductases (SDR) family.</text>
</comment>
<dbReference type="SUPFAM" id="SSF51735">
    <property type="entry name" value="NAD(P)-binding Rossmann-fold domains"/>
    <property type="match status" value="1"/>
</dbReference>
<evidence type="ECO:0000256" key="3">
    <source>
        <dbReference type="ARBA" id="ARBA00023002"/>
    </source>
</evidence>
<keyword evidence="2" id="KW-0521">NADP</keyword>